<name>A0A1H3EQN2_9PSED</name>
<evidence type="ECO:0000313" key="2">
    <source>
        <dbReference type="Proteomes" id="UP000243778"/>
    </source>
</evidence>
<keyword evidence="2" id="KW-1185">Reference proteome</keyword>
<dbReference type="RefSeq" id="WP_090231213.1">
    <property type="nucleotide sequence ID" value="NZ_FNNU01000006.1"/>
</dbReference>
<gene>
    <name evidence="1" type="ORF">SAMN05216287_3803</name>
</gene>
<protein>
    <submittedName>
        <fullName evidence="1">Uncharacterized protein</fullName>
    </submittedName>
</protein>
<dbReference type="OrthoDB" id="2376767at2"/>
<dbReference type="AlphaFoldDB" id="A0A1H3EQN2"/>
<evidence type="ECO:0000313" key="1">
    <source>
        <dbReference type="EMBL" id="SDX80274.1"/>
    </source>
</evidence>
<organism evidence="1 2">
    <name type="scientific">Pseudomonas kuykendallii</name>
    <dbReference type="NCBI Taxonomy" id="1007099"/>
    <lineage>
        <taxon>Bacteria</taxon>
        <taxon>Pseudomonadati</taxon>
        <taxon>Pseudomonadota</taxon>
        <taxon>Gammaproteobacteria</taxon>
        <taxon>Pseudomonadales</taxon>
        <taxon>Pseudomonadaceae</taxon>
        <taxon>Pseudomonas</taxon>
    </lineage>
</organism>
<dbReference type="STRING" id="1007099.SAMN05216287_3803"/>
<reference evidence="2" key="1">
    <citation type="submission" date="2016-10" db="EMBL/GenBank/DDBJ databases">
        <authorList>
            <person name="Varghese N."/>
            <person name="Submissions S."/>
        </authorList>
    </citation>
    <scope>NUCLEOTIDE SEQUENCE [LARGE SCALE GENOMIC DNA]</scope>
    <source>
        <strain evidence="2">NRRL B-59562</strain>
    </source>
</reference>
<proteinExistence type="predicted"/>
<dbReference type="Proteomes" id="UP000243778">
    <property type="component" value="Unassembled WGS sequence"/>
</dbReference>
<sequence>MNDDVIDCPALHQQSADYPFGRRVPKTVRMLRHVTPDPMPGIGLAFLDQDKPIPEASAEALIPVWTNRHGAVAAVLPDGQRLGLKPDEFEVVEWLDLGPPDPLPAALALLKRANRYVSVHASIGGQKLGAEITEFIASAGRQVRKGE</sequence>
<accession>A0A1H3EQN2</accession>
<dbReference type="EMBL" id="FNNU01000006">
    <property type="protein sequence ID" value="SDX80274.1"/>
    <property type="molecule type" value="Genomic_DNA"/>
</dbReference>